<evidence type="ECO:0000313" key="1">
    <source>
        <dbReference type="EMBL" id="GIY86987.1"/>
    </source>
</evidence>
<protein>
    <submittedName>
        <fullName evidence="1">Uncharacterized protein</fullName>
    </submittedName>
</protein>
<name>A0AAV4WWX8_9ARAC</name>
<accession>A0AAV4WWX8</accession>
<evidence type="ECO:0000313" key="2">
    <source>
        <dbReference type="Proteomes" id="UP001054837"/>
    </source>
</evidence>
<proteinExistence type="predicted"/>
<keyword evidence="2" id="KW-1185">Reference proteome</keyword>
<dbReference type="Proteomes" id="UP001054837">
    <property type="component" value="Unassembled WGS sequence"/>
</dbReference>
<sequence length="71" mass="8239">MRMDSILWKTSFKGAGDNVDGGDGYRRWQQVVVEIGEVRRGELVERCDEIVDEFPNIKNIAYEEDAESFLR</sequence>
<dbReference type="EMBL" id="BPLQ01015261">
    <property type="protein sequence ID" value="GIY86987.1"/>
    <property type="molecule type" value="Genomic_DNA"/>
</dbReference>
<gene>
    <name evidence="1" type="ORF">CDAR_318791</name>
</gene>
<dbReference type="AlphaFoldDB" id="A0AAV4WWX8"/>
<organism evidence="1 2">
    <name type="scientific">Caerostris darwini</name>
    <dbReference type="NCBI Taxonomy" id="1538125"/>
    <lineage>
        <taxon>Eukaryota</taxon>
        <taxon>Metazoa</taxon>
        <taxon>Ecdysozoa</taxon>
        <taxon>Arthropoda</taxon>
        <taxon>Chelicerata</taxon>
        <taxon>Arachnida</taxon>
        <taxon>Araneae</taxon>
        <taxon>Araneomorphae</taxon>
        <taxon>Entelegynae</taxon>
        <taxon>Araneoidea</taxon>
        <taxon>Araneidae</taxon>
        <taxon>Caerostris</taxon>
    </lineage>
</organism>
<comment type="caution">
    <text evidence="1">The sequence shown here is derived from an EMBL/GenBank/DDBJ whole genome shotgun (WGS) entry which is preliminary data.</text>
</comment>
<reference evidence="1 2" key="1">
    <citation type="submission" date="2021-06" db="EMBL/GenBank/DDBJ databases">
        <title>Caerostris darwini draft genome.</title>
        <authorList>
            <person name="Kono N."/>
            <person name="Arakawa K."/>
        </authorList>
    </citation>
    <scope>NUCLEOTIDE SEQUENCE [LARGE SCALE GENOMIC DNA]</scope>
</reference>